<proteinExistence type="predicted"/>
<evidence type="ECO:0000256" key="1">
    <source>
        <dbReference type="SAM" id="MobiDB-lite"/>
    </source>
</evidence>
<dbReference type="EMBL" id="GGEC01092506">
    <property type="protein sequence ID" value="MBX72990.1"/>
    <property type="molecule type" value="Transcribed_RNA"/>
</dbReference>
<reference evidence="2" key="1">
    <citation type="submission" date="2018-02" db="EMBL/GenBank/DDBJ databases">
        <title>Rhizophora mucronata_Transcriptome.</title>
        <authorList>
            <person name="Meera S.P."/>
            <person name="Sreeshan A."/>
            <person name="Augustine A."/>
        </authorList>
    </citation>
    <scope>NUCLEOTIDE SEQUENCE</scope>
    <source>
        <tissue evidence="2">Leaf</tissue>
    </source>
</reference>
<dbReference type="AlphaFoldDB" id="A0A2P2R1A7"/>
<name>A0A2P2R1A7_RHIMU</name>
<evidence type="ECO:0000313" key="2">
    <source>
        <dbReference type="EMBL" id="MBX72990.1"/>
    </source>
</evidence>
<sequence length="23" mass="2551">MAHHIALNMNCSKLSPLKGQENN</sequence>
<protein>
    <submittedName>
        <fullName evidence="2">Uncharacterized protein</fullName>
    </submittedName>
</protein>
<feature type="region of interest" description="Disordered" evidence="1">
    <location>
        <begin position="1"/>
        <end position="23"/>
    </location>
</feature>
<accession>A0A2P2R1A7</accession>
<organism evidence="2">
    <name type="scientific">Rhizophora mucronata</name>
    <name type="common">Asiatic mangrove</name>
    <dbReference type="NCBI Taxonomy" id="61149"/>
    <lineage>
        <taxon>Eukaryota</taxon>
        <taxon>Viridiplantae</taxon>
        <taxon>Streptophyta</taxon>
        <taxon>Embryophyta</taxon>
        <taxon>Tracheophyta</taxon>
        <taxon>Spermatophyta</taxon>
        <taxon>Magnoliopsida</taxon>
        <taxon>eudicotyledons</taxon>
        <taxon>Gunneridae</taxon>
        <taxon>Pentapetalae</taxon>
        <taxon>rosids</taxon>
        <taxon>fabids</taxon>
        <taxon>Malpighiales</taxon>
        <taxon>Rhizophoraceae</taxon>
        <taxon>Rhizophora</taxon>
    </lineage>
</organism>